<dbReference type="AlphaFoldDB" id="A0A917ISW6"/>
<reference evidence="2" key="2">
    <citation type="submission" date="2020-09" db="EMBL/GenBank/DDBJ databases">
        <authorList>
            <person name="Sun Q."/>
            <person name="Zhou Y."/>
        </authorList>
    </citation>
    <scope>NUCLEOTIDE SEQUENCE</scope>
    <source>
        <strain evidence="2">CGMCC 1.15290</strain>
    </source>
</reference>
<evidence type="ECO:0000313" key="3">
    <source>
        <dbReference type="Proteomes" id="UP000627292"/>
    </source>
</evidence>
<dbReference type="Proteomes" id="UP000627292">
    <property type="component" value="Unassembled WGS sequence"/>
</dbReference>
<accession>A0A917ISW6</accession>
<dbReference type="InterPro" id="IPR025491">
    <property type="entry name" value="DUF4382"/>
</dbReference>
<sequence length="243" mass="25459">MLGACSKTDENGTAQVTVRLTDGPAAYDHVYIDIQKVEVTMEGSSAVNIAPVRPGIYDILDFRNGLDTLLFRANLPAGKVGQIRLILGTNNSVVANGVSYPLNTPSAQESGLKLNLHESFEANGAYTIWIDFDAAKSIVVTGNGSYKLKPVIRAYSETTNGQIKGYVLPLTAGATVYAASGTDTLSAIPASADGYFKISGIPAGTCKVWVNPAAGSTLLPFAKTGIQVVYGTQVDLGTITLVP</sequence>
<protein>
    <recommendedName>
        <fullName evidence="1">DUF4382 domain-containing protein</fullName>
    </recommendedName>
</protein>
<name>A0A917ISW6_9BACT</name>
<dbReference type="Pfam" id="PF14321">
    <property type="entry name" value="DUF4382"/>
    <property type="match status" value="1"/>
</dbReference>
<feature type="domain" description="DUF4382" evidence="1">
    <location>
        <begin position="13"/>
        <end position="150"/>
    </location>
</feature>
<gene>
    <name evidence="2" type="ORF">GCM10011379_11050</name>
</gene>
<reference evidence="2" key="1">
    <citation type="journal article" date="2014" name="Int. J. Syst. Evol. Microbiol.">
        <title>Complete genome sequence of Corynebacterium casei LMG S-19264T (=DSM 44701T), isolated from a smear-ripened cheese.</title>
        <authorList>
            <consortium name="US DOE Joint Genome Institute (JGI-PGF)"/>
            <person name="Walter F."/>
            <person name="Albersmeier A."/>
            <person name="Kalinowski J."/>
            <person name="Ruckert C."/>
        </authorList>
    </citation>
    <scope>NUCLEOTIDE SEQUENCE</scope>
    <source>
        <strain evidence="2">CGMCC 1.15290</strain>
    </source>
</reference>
<dbReference type="EMBL" id="BMIB01000001">
    <property type="protein sequence ID" value="GGH61752.1"/>
    <property type="molecule type" value="Genomic_DNA"/>
</dbReference>
<proteinExistence type="predicted"/>
<organism evidence="2 3">
    <name type="scientific">Filimonas zeae</name>
    <dbReference type="NCBI Taxonomy" id="1737353"/>
    <lineage>
        <taxon>Bacteria</taxon>
        <taxon>Pseudomonadati</taxon>
        <taxon>Bacteroidota</taxon>
        <taxon>Chitinophagia</taxon>
        <taxon>Chitinophagales</taxon>
        <taxon>Chitinophagaceae</taxon>
        <taxon>Filimonas</taxon>
    </lineage>
</organism>
<keyword evidence="3" id="KW-1185">Reference proteome</keyword>
<evidence type="ECO:0000313" key="2">
    <source>
        <dbReference type="EMBL" id="GGH61752.1"/>
    </source>
</evidence>
<evidence type="ECO:0000259" key="1">
    <source>
        <dbReference type="Pfam" id="PF14321"/>
    </source>
</evidence>
<comment type="caution">
    <text evidence="2">The sequence shown here is derived from an EMBL/GenBank/DDBJ whole genome shotgun (WGS) entry which is preliminary data.</text>
</comment>